<dbReference type="Proteomes" id="UP001163046">
    <property type="component" value="Unassembled WGS sequence"/>
</dbReference>
<gene>
    <name evidence="1" type="ORF">OS493_027267</name>
</gene>
<comment type="caution">
    <text evidence="1">The sequence shown here is derived from an EMBL/GenBank/DDBJ whole genome shotgun (WGS) entry which is preliminary data.</text>
</comment>
<sequence length="197" mass="22023">MVFGAWCCCSRHSAWKHGKVDSTQLRCCTREETRVLNLAQEDPKNKGRKRKICVYCQSRLEIEVKCSKLEDACRGQDSDNNVCPEADVSLPDYEPVVNFVVDDVPVPTCPRFATCDKGSQRPSVPDIAYKNQCERRKRESRSEIIGTVKEAALKSVHFIQADLPEFVTDVTSSKKWNTTFGIGVSSSKSEGTANNPT</sequence>
<protein>
    <submittedName>
        <fullName evidence="1">Uncharacterized protein</fullName>
    </submittedName>
</protein>
<organism evidence="1 2">
    <name type="scientific">Desmophyllum pertusum</name>
    <dbReference type="NCBI Taxonomy" id="174260"/>
    <lineage>
        <taxon>Eukaryota</taxon>
        <taxon>Metazoa</taxon>
        <taxon>Cnidaria</taxon>
        <taxon>Anthozoa</taxon>
        <taxon>Hexacorallia</taxon>
        <taxon>Scleractinia</taxon>
        <taxon>Caryophylliina</taxon>
        <taxon>Caryophylliidae</taxon>
        <taxon>Desmophyllum</taxon>
    </lineage>
</organism>
<dbReference type="EMBL" id="MU826374">
    <property type="protein sequence ID" value="KAJ7377705.1"/>
    <property type="molecule type" value="Genomic_DNA"/>
</dbReference>
<accession>A0A9W9ZA92</accession>
<proteinExistence type="predicted"/>
<dbReference type="AlphaFoldDB" id="A0A9W9ZA92"/>
<evidence type="ECO:0000313" key="1">
    <source>
        <dbReference type="EMBL" id="KAJ7377705.1"/>
    </source>
</evidence>
<keyword evidence="2" id="KW-1185">Reference proteome</keyword>
<name>A0A9W9ZA92_9CNID</name>
<reference evidence="1" key="1">
    <citation type="submission" date="2023-01" db="EMBL/GenBank/DDBJ databases">
        <title>Genome assembly of the deep-sea coral Lophelia pertusa.</title>
        <authorList>
            <person name="Herrera S."/>
            <person name="Cordes E."/>
        </authorList>
    </citation>
    <scope>NUCLEOTIDE SEQUENCE</scope>
    <source>
        <strain evidence="1">USNM1676648</strain>
        <tissue evidence="1">Polyp</tissue>
    </source>
</reference>
<evidence type="ECO:0000313" key="2">
    <source>
        <dbReference type="Proteomes" id="UP001163046"/>
    </source>
</evidence>